<name>A0A7H1NSU1_9PROT</name>
<keyword evidence="5 6" id="KW-0472">Membrane</keyword>
<dbReference type="InterPro" id="IPR002549">
    <property type="entry name" value="AI-2E-like"/>
</dbReference>
<feature type="transmembrane region" description="Helical" evidence="6">
    <location>
        <begin position="255"/>
        <end position="281"/>
    </location>
</feature>
<dbReference type="PANTHER" id="PTHR21716:SF61">
    <property type="entry name" value="BLR8064 PROTEIN"/>
    <property type="match status" value="1"/>
</dbReference>
<feature type="transmembrane region" description="Helical" evidence="6">
    <location>
        <begin position="288"/>
        <end position="309"/>
    </location>
</feature>
<evidence type="ECO:0000256" key="5">
    <source>
        <dbReference type="ARBA" id="ARBA00023136"/>
    </source>
</evidence>
<evidence type="ECO:0000256" key="2">
    <source>
        <dbReference type="ARBA" id="ARBA00009773"/>
    </source>
</evidence>
<dbReference type="KEGG" id="ebla:JGUZn3_16300"/>
<feature type="transmembrane region" description="Helical" evidence="6">
    <location>
        <begin position="228"/>
        <end position="249"/>
    </location>
</feature>
<feature type="transmembrane region" description="Helical" evidence="6">
    <location>
        <begin position="173"/>
        <end position="191"/>
    </location>
</feature>
<evidence type="ECO:0000313" key="8">
    <source>
        <dbReference type="Proteomes" id="UP000516349"/>
    </source>
</evidence>
<evidence type="ECO:0000256" key="6">
    <source>
        <dbReference type="SAM" id="Phobius"/>
    </source>
</evidence>
<gene>
    <name evidence="7" type="primary">ydiK_2</name>
    <name evidence="7" type="ORF">JGUZn3_16300</name>
</gene>
<keyword evidence="8" id="KW-1185">Reference proteome</keyword>
<dbReference type="RefSeq" id="WP_203413076.1">
    <property type="nucleotide sequence ID" value="NZ_CP060244.1"/>
</dbReference>
<organism evidence="7 8">
    <name type="scientific">Entomobacter blattae</name>
    <dbReference type="NCBI Taxonomy" id="2762277"/>
    <lineage>
        <taxon>Bacteria</taxon>
        <taxon>Pseudomonadati</taxon>
        <taxon>Pseudomonadota</taxon>
        <taxon>Alphaproteobacteria</taxon>
        <taxon>Acetobacterales</taxon>
        <taxon>Acetobacteraceae</taxon>
        <taxon>Entomobacter</taxon>
    </lineage>
</organism>
<dbReference type="EMBL" id="CP060244">
    <property type="protein sequence ID" value="QNT78851.1"/>
    <property type="molecule type" value="Genomic_DNA"/>
</dbReference>
<dbReference type="Proteomes" id="UP000516349">
    <property type="component" value="Chromosome"/>
</dbReference>
<reference evidence="7 8" key="1">
    <citation type="submission" date="2020-08" db="EMBL/GenBank/DDBJ databases">
        <title>Complete genome sequence of Entomobacter blattae G55GP.</title>
        <authorList>
            <person name="Poehlein A."/>
            <person name="Guzman J."/>
            <person name="Daniel R."/>
            <person name="Vilcinskas A."/>
        </authorList>
    </citation>
    <scope>NUCLEOTIDE SEQUENCE [LARGE SCALE GENOMIC DNA]</scope>
    <source>
        <strain evidence="7 8">G55GP</strain>
    </source>
</reference>
<keyword evidence="4 6" id="KW-1133">Transmembrane helix</keyword>
<feature type="transmembrane region" description="Helical" evidence="6">
    <location>
        <begin position="47"/>
        <end position="65"/>
    </location>
</feature>
<protein>
    <submittedName>
        <fullName evidence="7">Transport protein YdiK</fullName>
    </submittedName>
</protein>
<dbReference type="AlphaFoldDB" id="A0A7H1NSU1"/>
<feature type="transmembrane region" description="Helical" evidence="6">
    <location>
        <begin position="321"/>
        <end position="354"/>
    </location>
</feature>
<evidence type="ECO:0000256" key="3">
    <source>
        <dbReference type="ARBA" id="ARBA00022692"/>
    </source>
</evidence>
<dbReference type="GO" id="GO:0016020">
    <property type="term" value="C:membrane"/>
    <property type="evidence" value="ECO:0007669"/>
    <property type="project" value="UniProtKB-SubCell"/>
</dbReference>
<comment type="similarity">
    <text evidence="2">Belongs to the autoinducer-2 exporter (AI-2E) (TC 2.A.86) family.</text>
</comment>
<keyword evidence="3 6" id="KW-0812">Transmembrane</keyword>
<dbReference type="PANTHER" id="PTHR21716">
    <property type="entry name" value="TRANSMEMBRANE PROTEIN"/>
    <property type="match status" value="1"/>
</dbReference>
<feature type="transmembrane region" description="Helical" evidence="6">
    <location>
        <begin position="24"/>
        <end position="41"/>
    </location>
</feature>
<sequence length="367" mass="41275">MSSHENNVTVSSLKTIDYYQKQQNARIILTLILLVFGIFTIKNFIPALVWGGIFAIACWPLYKKVKQKWPFYNHYNMLFPFLFTTAVAMIFMLPLTWIIVQFVNETKSISTWLTHVQQTGVPIPSWMEKIPVGKNALEHWWTKNLTDPEDLAYFIHNIQEWIVAFTTKIGSQVAHRGILFFFSITTLFFLFRDGDTLIRQSIIASRKLFGRQGEAIAQQMIITVHGTVSGMVFVGLGEGIVLGALYAISGTPHPALLGILTALGGMIPFCSYIVIVLVSVLTLLNSSFLIALIVFLLSVVIVFAADHFIRPTLIGGNTKLHFLWVLLGILGGIETWGFLGLFLGPAIMAALDLMWKNWVKEKKIHKS</sequence>
<accession>A0A7H1NSU1</accession>
<dbReference type="Pfam" id="PF01594">
    <property type="entry name" value="AI-2E_transport"/>
    <property type="match status" value="1"/>
</dbReference>
<comment type="subcellular location">
    <subcellularLocation>
        <location evidence="1">Membrane</location>
        <topology evidence="1">Multi-pass membrane protein</topology>
    </subcellularLocation>
</comment>
<evidence type="ECO:0000256" key="1">
    <source>
        <dbReference type="ARBA" id="ARBA00004141"/>
    </source>
</evidence>
<feature type="transmembrane region" description="Helical" evidence="6">
    <location>
        <begin position="77"/>
        <end position="100"/>
    </location>
</feature>
<evidence type="ECO:0000313" key="7">
    <source>
        <dbReference type="EMBL" id="QNT78851.1"/>
    </source>
</evidence>
<proteinExistence type="inferred from homology"/>
<evidence type="ECO:0000256" key="4">
    <source>
        <dbReference type="ARBA" id="ARBA00022989"/>
    </source>
</evidence>